<dbReference type="GeneID" id="25362504"/>
<dbReference type="EMBL" id="KL584751">
    <property type="protein sequence ID" value="KEQ99273.1"/>
    <property type="molecule type" value="Genomic_DNA"/>
</dbReference>
<evidence type="ECO:0008006" key="3">
    <source>
        <dbReference type="Google" id="ProtNLM"/>
    </source>
</evidence>
<dbReference type="RefSeq" id="XP_013347271.1">
    <property type="nucleotide sequence ID" value="XM_013491817.1"/>
</dbReference>
<sequence>MGADISVPRPTTICDASTAFSIQYSGSGNSTWDTKWVGLADSNSNQVGGILQPVAKANAATFFRDPNGNLYSADLATMNYTAAEIFAPDSCLLFVPSDSTLPWFYNLRAMTISPQNTLKLTNNGPDSDPNSKGVADFLIENPMHCITTYYSGNYDYDPGTYTNINLNVFKTGKCPGQICKPLPAGSGPVPSPDNPANFLALQDFSDAANGAGTPTGYQNVFSNLKAANNANGYLGYTTMSSYDVAGCSKKCNAIVGCQAFNIYYERDPKVEPGSGDYCSNPPSTTSIKCSFWGGPVTKENAVNTGQWRKNFQIVIAGSNGYVNNAIAPIANYKAASFYGNSIMVAPTADCSSSNPTVAWQFYNDGAPFSASRCAAACDAYSADARRNATLAGTTNPVLCNSFNTFILSKGSKSFGQMCNMYSQAFKSSRATAKSQLTASGEVVTFSSSYGFARSDSVGTCGANY</sequence>
<dbReference type="PANTHER" id="PTHR36578">
    <property type="entry name" value="CHROMOSOME 15, WHOLE GENOME SHOTGUN SEQUENCE"/>
    <property type="match status" value="1"/>
</dbReference>
<evidence type="ECO:0000313" key="1">
    <source>
        <dbReference type="EMBL" id="KEQ99273.1"/>
    </source>
</evidence>
<proteinExistence type="predicted"/>
<dbReference type="AlphaFoldDB" id="A0A074YN91"/>
<reference evidence="1 2" key="1">
    <citation type="journal article" date="2014" name="BMC Genomics">
        <title>Genome sequencing of four Aureobasidium pullulans varieties: biotechnological potential, stress tolerance, and description of new species.</title>
        <authorList>
            <person name="Gostin Ar C."/>
            <person name="Ohm R.A."/>
            <person name="Kogej T."/>
            <person name="Sonjak S."/>
            <person name="Turk M."/>
            <person name="Zajc J."/>
            <person name="Zalar P."/>
            <person name="Grube M."/>
            <person name="Sun H."/>
            <person name="Han J."/>
            <person name="Sharma A."/>
            <person name="Chiniquy J."/>
            <person name="Ngan C.Y."/>
            <person name="Lipzen A."/>
            <person name="Barry K."/>
            <person name="Grigoriev I.V."/>
            <person name="Gunde-Cimerman N."/>
        </authorList>
    </citation>
    <scope>NUCLEOTIDE SEQUENCE [LARGE SCALE GENOMIC DNA]</scope>
    <source>
        <strain evidence="1 2">EXF-2481</strain>
    </source>
</reference>
<keyword evidence="2" id="KW-1185">Reference proteome</keyword>
<dbReference type="STRING" id="1043005.A0A074YN91"/>
<dbReference type="Proteomes" id="UP000030641">
    <property type="component" value="Unassembled WGS sequence"/>
</dbReference>
<dbReference type="OrthoDB" id="271448at2759"/>
<evidence type="ECO:0000313" key="2">
    <source>
        <dbReference type="Proteomes" id="UP000030641"/>
    </source>
</evidence>
<accession>A0A074YN91</accession>
<name>A0A074YN91_AURSE</name>
<organism evidence="1 2">
    <name type="scientific">Aureobasidium subglaciale (strain EXF-2481)</name>
    <name type="common">Aureobasidium pullulans var. subglaciale</name>
    <dbReference type="NCBI Taxonomy" id="1043005"/>
    <lineage>
        <taxon>Eukaryota</taxon>
        <taxon>Fungi</taxon>
        <taxon>Dikarya</taxon>
        <taxon>Ascomycota</taxon>
        <taxon>Pezizomycotina</taxon>
        <taxon>Dothideomycetes</taxon>
        <taxon>Dothideomycetidae</taxon>
        <taxon>Dothideales</taxon>
        <taxon>Saccotheciaceae</taxon>
        <taxon>Aureobasidium</taxon>
    </lineage>
</organism>
<gene>
    <name evidence="1" type="ORF">AUEXF2481DRAFT_2074</name>
</gene>
<dbReference type="PANTHER" id="PTHR36578:SF2">
    <property type="entry name" value="PA14 DOMAIN-CONTAINING PROTEIN"/>
    <property type="match status" value="1"/>
</dbReference>
<protein>
    <recommendedName>
        <fullName evidence="3">Apple domain-containing protein</fullName>
    </recommendedName>
</protein>
<dbReference type="HOGENOM" id="CLU_022878_0_0_1"/>
<dbReference type="InParanoid" id="A0A074YN91"/>